<keyword evidence="6" id="KW-0539">Nucleus</keyword>
<proteinExistence type="inferred from homology"/>
<feature type="region of interest" description="Disordered" evidence="7">
    <location>
        <begin position="200"/>
        <end position="224"/>
    </location>
</feature>
<evidence type="ECO:0000256" key="5">
    <source>
        <dbReference type="ARBA" id="ARBA00023163"/>
    </source>
</evidence>
<comment type="subcellular location">
    <subcellularLocation>
        <location evidence="1">Nucleus</location>
    </subcellularLocation>
</comment>
<protein>
    <submittedName>
        <fullName evidence="8">Uncharacterized protein</fullName>
    </submittedName>
</protein>
<dbReference type="PRINTS" id="PR00929">
    <property type="entry name" value="ATHOOK"/>
</dbReference>
<keyword evidence="9" id="KW-1185">Reference proteome</keyword>
<dbReference type="PANTHER" id="PTHR23341:SF2">
    <property type="entry name" value="HIGH MOBILITY GROUP PROTEIN HMG-12"/>
    <property type="match status" value="1"/>
</dbReference>
<evidence type="ECO:0000256" key="6">
    <source>
        <dbReference type="ARBA" id="ARBA00023242"/>
    </source>
</evidence>
<comment type="similarity">
    <text evidence="2">Belongs to the HMGA family.</text>
</comment>
<dbReference type="PANTHER" id="PTHR23341">
    <property type="entry name" value="HIGH MOBILITY GROUP PROTEINS HMG-A AND C"/>
    <property type="match status" value="1"/>
</dbReference>
<keyword evidence="5" id="KW-0804">Transcription</keyword>
<evidence type="ECO:0000256" key="2">
    <source>
        <dbReference type="ARBA" id="ARBA00010812"/>
    </source>
</evidence>
<keyword evidence="4" id="KW-0238">DNA-binding</keyword>
<evidence type="ECO:0000256" key="4">
    <source>
        <dbReference type="ARBA" id="ARBA00023125"/>
    </source>
</evidence>
<sequence>MSRDITGPQPDGAREKEEDKEEEDYQKRVSRAPPMASTLGPYDIPGPSHQIYSPELKQVGQAGSQSRLQAPVLHTRGPGRPRIHPPKPAGVSRPRGRPKGSKNKKPRKKIEKPPKRRRGRPRKWPPELWKGFQHICSTAAGPSHKPQYHHEPQPLQHQHQPLLQHQPEETPGPSHMYMEPARESMMGMQGISGVLPHHMTSSQPPPLPTQHPMPPSHHYSHQQAPQYMQNPLETEQPQELTLMMPRLSMPQELVPHQPQMLPPMMLGVEEHPQEHIADPDELLWIQQHEEFPHQHSSS</sequence>
<dbReference type="EMBL" id="CAWYQH010000174">
    <property type="protein sequence ID" value="CAK8698297.1"/>
    <property type="molecule type" value="Genomic_DNA"/>
</dbReference>
<evidence type="ECO:0000256" key="1">
    <source>
        <dbReference type="ARBA" id="ARBA00004123"/>
    </source>
</evidence>
<comment type="caution">
    <text evidence="8">The sequence shown here is derived from an EMBL/GenBank/DDBJ whole genome shotgun (WGS) entry which is preliminary data.</text>
</comment>
<gene>
    <name evidence="8" type="ORF">CVLEPA_LOCUS31743</name>
</gene>
<accession>A0ABP0H353</accession>
<feature type="region of interest" description="Disordered" evidence="7">
    <location>
        <begin position="1"/>
        <end position="170"/>
    </location>
</feature>
<evidence type="ECO:0000256" key="7">
    <source>
        <dbReference type="SAM" id="MobiDB-lite"/>
    </source>
</evidence>
<organism evidence="8 9">
    <name type="scientific">Clavelina lepadiformis</name>
    <name type="common">Light-bulb sea squirt</name>
    <name type="synonym">Ascidia lepadiformis</name>
    <dbReference type="NCBI Taxonomy" id="159417"/>
    <lineage>
        <taxon>Eukaryota</taxon>
        <taxon>Metazoa</taxon>
        <taxon>Chordata</taxon>
        <taxon>Tunicata</taxon>
        <taxon>Ascidiacea</taxon>
        <taxon>Aplousobranchia</taxon>
        <taxon>Clavelinidae</taxon>
        <taxon>Clavelina</taxon>
    </lineage>
</organism>
<feature type="compositionally biased region" description="Basic residues" evidence="7">
    <location>
        <begin position="94"/>
        <end position="123"/>
    </location>
</feature>
<feature type="compositionally biased region" description="Pro residues" evidence="7">
    <location>
        <begin position="203"/>
        <end position="215"/>
    </location>
</feature>
<feature type="compositionally biased region" description="Low complexity" evidence="7">
    <location>
        <begin position="153"/>
        <end position="165"/>
    </location>
</feature>
<reference evidence="8 9" key="1">
    <citation type="submission" date="2024-02" db="EMBL/GenBank/DDBJ databases">
        <authorList>
            <person name="Daric V."/>
            <person name="Darras S."/>
        </authorList>
    </citation>
    <scope>NUCLEOTIDE SEQUENCE [LARGE SCALE GENOMIC DNA]</scope>
</reference>
<evidence type="ECO:0000313" key="8">
    <source>
        <dbReference type="EMBL" id="CAK8698297.1"/>
    </source>
</evidence>
<dbReference type="Proteomes" id="UP001642483">
    <property type="component" value="Unassembled WGS sequence"/>
</dbReference>
<evidence type="ECO:0000256" key="3">
    <source>
        <dbReference type="ARBA" id="ARBA00023015"/>
    </source>
</evidence>
<dbReference type="InterPro" id="IPR017956">
    <property type="entry name" value="AT_hook_DNA-bd_motif"/>
</dbReference>
<dbReference type="SMART" id="SM00384">
    <property type="entry name" value="AT_hook"/>
    <property type="match status" value="3"/>
</dbReference>
<evidence type="ECO:0000313" key="9">
    <source>
        <dbReference type="Proteomes" id="UP001642483"/>
    </source>
</evidence>
<keyword evidence="3" id="KW-0805">Transcription regulation</keyword>
<name>A0ABP0H353_CLALP</name>